<proteinExistence type="predicted"/>
<name>A0ABR2GMF7_9EUKA</name>
<keyword evidence="3" id="KW-1185">Reference proteome</keyword>
<comment type="caution">
    <text evidence="1">The sequence shown here is derived from an EMBL/GenBank/DDBJ whole genome shotgun (WGS) entry which is preliminary data.</text>
</comment>
<dbReference type="Proteomes" id="UP001470230">
    <property type="component" value="Unassembled WGS sequence"/>
</dbReference>
<organism evidence="1 3">
    <name type="scientific">Tritrichomonas musculus</name>
    <dbReference type="NCBI Taxonomy" id="1915356"/>
    <lineage>
        <taxon>Eukaryota</taxon>
        <taxon>Metamonada</taxon>
        <taxon>Parabasalia</taxon>
        <taxon>Tritrichomonadida</taxon>
        <taxon>Tritrichomonadidae</taxon>
        <taxon>Tritrichomonas</taxon>
    </lineage>
</organism>
<evidence type="ECO:0000313" key="2">
    <source>
        <dbReference type="EMBL" id="KAK8842022.1"/>
    </source>
</evidence>
<evidence type="ECO:0000313" key="3">
    <source>
        <dbReference type="Proteomes" id="UP001470230"/>
    </source>
</evidence>
<gene>
    <name evidence="2" type="ORF">M9Y10_026238</name>
    <name evidence="1" type="ORF">M9Y10_027264</name>
</gene>
<sequence>MKFVKIVIKTKETTKQEENNNNNNNNNNIQDILPAYGFSRFLLPSISTWQIINPDDFKFFEYEKIPKEMTAQFTLSSLDIKQIVISLRYSILNVYNSFIESW</sequence>
<dbReference type="EMBL" id="JAPFFF010000361">
    <property type="protein sequence ID" value="KAK8834602.1"/>
    <property type="molecule type" value="Genomic_DNA"/>
</dbReference>
<accession>A0ABR2GMF7</accession>
<dbReference type="EMBL" id="JAPFFF010000039">
    <property type="protein sequence ID" value="KAK8842022.1"/>
    <property type="molecule type" value="Genomic_DNA"/>
</dbReference>
<protein>
    <submittedName>
        <fullName evidence="1">Uncharacterized protein</fullName>
    </submittedName>
</protein>
<evidence type="ECO:0000313" key="1">
    <source>
        <dbReference type="EMBL" id="KAK8834602.1"/>
    </source>
</evidence>
<reference evidence="1 3" key="1">
    <citation type="submission" date="2024-04" db="EMBL/GenBank/DDBJ databases">
        <title>Tritrichomonas musculus Genome.</title>
        <authorList>
            <person name="Alves-Ferreira E."/>
            <person name="Grigg M."/>
            <person name="Lorenzi H."/>
            <person name="Galac M."/>
        </authorList>
    </citation>
    <scope>NUCLEOTIDE SEQUENCE [LARGE SCALE GENOMIC DNA]</scope>
    <source>
        <strain evidence="1 3">EAF2021</strain>
    </source>
</reference>